<keyword evidence="2" id="KW-0067">ATP-binding</keyword>
<dbReference type="PANTHER" id="PTHR13504">
    <property type="entry name" value="FIDO DOMAIN-CONTAINING PROTEIN DDB_G0283145"/>
    <property type="match status" value="1"/>
</dbReference>
<keyword evidence="6" id="KW-1185">Reference proteome</keyword>
<protein>
    <submittedName>
        <fullName evidence="5">Fido domain-containing protein</fullName>
    </submittedName>
</protein>
<dbReference type="SUPFAM" id="SSF140931">
    <property type="entry name" value="Fic-like"/>
    <property type="match status" value="1"/>
</dbReference>
<feature type="glycosylation site" description="N-linked (GlcNAc...) asparagine" evidence="3">
    <location>
        <position position="215"/>
    </location>
</feature>
<comment type="caution">
    <text evidence="5">The sequence shown here is derived from an EMBL/GenBank/DDBJ whole genome shotgun (WGS) entry which is preliminary data.</text>
</comment>
<evidence type="ECO:0000259" key="4">
    <source>
        <dbReference type="PROSITE" id="PS51459"/>
    </source>
</evidence>
<evidence type="ECO:0000256" key="1">
    <source>
        <dbReference type="PIRSR" id="PIRSR640198-1"/>
    </source>
</evidence>
<dbReference type="AlphaFoldDB" id="A0AA40F895"/>
<keyword evidence="2" id="KW-0547">Nucleotide-binding</keyword>
<proteinExistence type="predicted"/>
<evidence type="ECO:0000313" key="5">
    <source>
        <dbReference type="EMBL" id="KAK0753057.1"/>
    </source>
</evidence>
<feature type="binding site" evidence="2">
    <location>
        <begin position="318"/>
        <end position="325"/>
    </location>
    <ligand>
        <name>ATP</name>
        <dbReference type="ChEBI" id="CHEBI:30616"/>
    </ligand>
</feature>
<feature type="domain" description="Fido" evidence="4">
    <location>
        <begin position="224"/>
        <end position="390"/>
    </location>
</feature>
<name>A0AA40F895_9PEZI</name>
<dbReference type="Pfam" id="PF02661">
    <property type="entry name" value="Fic"/>
    <property type="match status" value="1"/>
</dbReference>
<dbReference type="InterPro" id="IPR036597">
    <property type="entry name" value="Fido-like_dom_sf"/>
</dbReference>
<sequence length="411" mass="45173">MATSAKKIKHKRSSLSNIFGAIPSASSAGPNDSNIGPKDRTSPINITKSIREKMQKAIFPNATVRIRSRKIPACFTISMADGYDYNLLGDEFDPDDLYDEMLKYNQVLAESLQSGNLLDNTSNIVDEFMLDVLSKMIFGSNYIEQAGAGLDITLKLCHAIFYGETVPDEITERDPEYQALKEDLVRQGLPAGTPAVIRSRREIVQHARAASYILNETYLKENDLTEDIILETHRILTHKVDTEDGYPWAQYSGVYRTVPVRAGLHTFPAPGSVPAGMQQLIASLNKDLQDAASQGEIDPVGLAAKYSHKFVGLHPFVDGNGRTCRLILNTLLIKYGALPACIGQDSATREKYLEIAATASLQEASAEGDWDDDEEGAPKHHKGLATFTLKFVTEELRALARKLKGKGAKAD</sequence>
<gene>
    <name evidence="5" type="ORF">B0T18DRAFT_5876</name>
</gene>
<dbReference type="PROSITE" id="PS51459">
    <property type="entry name" value="FIDO"/>
    <property type="match status" value="1"/>
</dbReference>
<dbReference type="InterPro" id="IPR003812">
    <property type="entry name" value="Fido"/>
</dbReference>
<reference evidence="5" key="1">
    <citation type="submission" date="2023-06" db="EMBL/GenBank/DDBJ databases">
        <title>Genome-scale phylogeny and comparative genomics of the fungal order Sordariales.</title>
        <authorList>
            <consortium name="Lawrence Berkeley National Laboratory"/>
            <person name="Hensen N."/>
            <person name="Bonometti L."/>
            <person name="Westerberg I."/>
            <person name="Brannstrom I.O."/>
            <person name="Guillou S."/>
            <person name="Cros-Aarteil S."/>
            <person name="Calhoun S."/>
            <person name="Haridas S."/>
            <person name="Kuo A."/>
            <person name="Mondo S."/>
            <person name="Pangilinan J."/>
            <person name="Riley R."/>
            <person name="LaButti K."/>
            <person name="Andreopoulos B."/>
            <person name="Lipzen A."/>
            <person name="Chen C."/>
            <person name="Yanf M."/>
            <person name="Daum C."/>
            <person name="Ng V."/>
            <person name="Clum A."/>
            <person name="Steindorff A."/>
            <person name="Ohm R."/>
            <person name="Martin F."/>
            <person name="Silar P."/>
            <person name="Natvig D."/>
            <person name="Lalanne C."/>
            <person name="Gautier V."/>
            <person name="Ament-velasquez S.L."/>
            <person name="Kruys A."/>
            <person name="Hutchinson M.I."/>
            <person name="Powell A.J."/>
            <person name="Barry K."/>
            <person name="Miller A.N."/>
            <person name="Grigoriev I.V."/>
            <person name="Debuchy R."/>
            <person name="Gladieux P."/>
            <person name="Thoren M.H."/>
            <person name="Johannesson H."/>
        </authorList>
    </citation>
    <scope>NUCLEOTIDE SEQUENCE</scope>
    <source>
        <strain evidence="5">SMH3187-1</strain>
    </source>
</reference>
<evidence type="ECO:0000256" key="3">
    <source>
        <dbReference type="PIRSR" id="PIRSR640198-4"/>
    </source>
</evidence>
<dbReference type="InterPro" id="IPR040198">
    <property type="entry name" value="Fido_containing"/>
</dbReference>
<dbReference type="EMBL" id="JAUKUD010000001">
    <property type="protein sequence ID" value="KAK0753057.1"/>
    <property type="molecule type" value="Genomic_DNA"/>
</dbReference>
<evidence type="ECO:0000256" key="2">
    <source>
        <dbReference type="PIRSR" id="PIRSR640198-2"/>
    </source>
</evidence>
<dbReference type="Proteomes" id="UP001172155">
    <property type="component" value="Unassembled WGS sequence"/>
</dbReference>
<evidence type="ECO:0000313" key="6">
    <source>
        <dbReference type="Proteomes" id="UP001172155"/>
    </source>
</evidence>
<organism evidence="5 6">
    <name type="scientific">Schizothecium vesticola</name>
    <dbReference type="NCBI Taxonomy" id="314040"/>
    <lineage>
        <taxon>Eukaryota</taxon>
        <taxon>Fungi</taxon>
        <taxon>Dikarya</taxon>
        <taxon>Ascomycota</taxon>
        <taxon>Pezizomycotina</taxon>
        <taxon>Sordariomycetes</taxon>
        <taxon>Sordariomycetidae</taxon>
        <taxon>Sordariales</taxon>
        <taxon>Schizotheciaceae</taxon>
        <taxon>Schizothecium</taxon>
    </lineage>
</organism>
<dbReference type="PANTHER" id="PTHR13504:SF38">
    <property type="entry name" value="FIDO DOMAIN-CONTAINING PROTEIN"/>
    <property type="match status" value="1"/>
</dbReference>
<accession>A0AA40F895</accession>
<feature type="active site" evidence="1">
    <location>
        <position position="314"/>
    </location>
</feature>
<dbReference type="GO" id="GO:0005524">
    <property type="term" value="F:ATP binding"/>
    <property type="evidence" value="ECO:0007669"/>
    <property type="project" value="UniProtKB-KW"/>
</dbReference>
<dbReference type="Gene3D" id="1.10.3290.10">
    <property type="entry name" value="Fido-like domain"/>
    <property type="match status" value="1"/>
</dbReference>